<dbReference type="Pfam" id="PF14726">
    <property type="entry name" value="RTTN_N"/>
    <property type="match status" value="1"/>
</dbReference>
<dbReference type="InterPro" id="IPR016024">
    <property type="entry name" value="ARM-type_fold"/>
</dbReference>
<dbReference type="PANTHER" id="PTHR31691:SF1">
    <property type="entry name" value="ROTATIN"/>
    <property type="match status" value="1"/>
</dbReference>
<evidence type="ECO:0000313" key="2">
    <source>
        <dbReference type="EMBL" id="KAK7790266.1"/>
    </source>
</evidence>
<feature type="domain" description="Rotatin N-terminal" evidence="1">
    <location>
        <begin position="20"/>
        <end position="112"/>
    </location>
</feature>
<dbReference type="PANTHER" id="PTHR31691">
    <property type="entry name" value="ROTATIN"/>
    <property type="match status" value="1"/>
</dbReference>
<dbReference type="GO" id="GO:0007099">
    <property type="term" value="P:centriole replication"/>
    <property type="evidence" value="ECO:0007669"/>
    <property type="project" value="TreeGrafter"/>
</dbReference>
<dbReference type="InterPro" id="IPR011989">
    <property type="entry name" value="ARM-like"/>
</dbReference>
<comment type="caution">
    <text evidence="2">The sequence shown here is derived from an EMBL/GenBank/DDBJ whole genome shotgun (WGS) entry which is preliminary data.</text>
</comment>
<protein>
    <recommendedName>
        <fullName evidence="1">Rotatin N-terminal domain-containing protein</fullName>
    </recommendedName>
</protein>
<dbReference type="GO" id="GO:0005814">
    <property type="term" value="C:centriole"/>
    <property type="evidence" value="ECO:0007669"/>
    <property type="project" value="TreeGrafter"/>
</dbReference>
<accession>A0AAN9YZA5</accession>
<dbReference type="EMBL" id="JAZDUA010000649">
    <property type="protein sequence ID" value="KAK7790266.1"/>
    <property type="molecule type" value="Genomic_DNA"/>
</dbReference>
<dbReference type="GO" id="GO:0005813">
    <property type="term" value="C:centrosome"/>
    <property type="evidence" value="ECO:0007669"/>
    <property type="project" value="InterPro"/>
</dbReference>
<reference evidence="2 3" key="1">
    <citation type="submission" date="2024-03" db="EMBL/GenBank/DDBJ databases">
        <title>The genome assembly and annotation of the cricket Gryllus longicercus Weissman &amp; Gray.</title>
        <authorList>
            <person name="Szrajer S."/>
            <person name="Gray D."/>
            <person name="Ylla G."/>
        </authorList>
    </citation>
    <scope>NUCLEOTIDE SEQUENCE [LARGE SCALE GENOMIC DNA]</scope>
    <source>
        <strain evidence="2">DAG 2021-001</strain>
        <tissue evidence="2">Whole body minus gut</tissue>
    </source>
</reference>
<dbReference type="InterPro" id="IPR030791">
    <property type="entry name" value="Rotatin"/>
</dbReference>
<evidence type="ECO:0000259" key="1">
    <source>
        <dbReference type="Pfam" id="PF14726"/>
    </source>
</evidence>
<dbReference type="GO" id="GO:0036064">
    <property type="term" value="C:ciliary basal body"/>
    <property type="evidence" value="ECO:0007669"/>
    <property type="project" value="InterPro"/>
</dbReference>
<dbReference type="GO" id="GO:0010457">
    <property type="term" value="P:centriole-centriole cohesion"/>
    <property type="evidence" value="ECO:0007669"/>
    <property type="project" value="TreeGrafter"/>
</dbReference>
<dbReference type="Proteomes" id="UP001378592">
    <property type="component" value="Unassembled WGS sequence"/>
</dbReference>
<organism evidence="2 3">
    <name type="scientific">Gryllus longicercus</name>
    <dbReference type="NCBI Taxonomy" id="2509291"/>
    <lineage>
        <taxon>Eukaryota</taxon>
        <taxon>Metazoa</taxon>
        <taxon>Ecdysozoa</taxon>
        <taxon>Arthropoda</taxon>
        <taxon>Hexapoda</taxon>
        <taxon>Insecta</taxon>
        <taxon>Pterygota</taxon>
        <taxon>Neoptera</taxon>
        <taxon>Polyneoptera</taxon>
        <taxon>Orthoptera</taxon>
        <taxon>Ensifera</taxon>
        <taxon>Gryllidea</taxon>
        <taxon>Grylloidea</taxon>
        <taxon>Gryllidae</taxon>
        <taxon>Gryllinae</taxon>
        <taxon>Gryllus</taxon>
    </lineage>
</organism>
<dbReference type="SUPFAM" id="SSF48371">
    <property type="entry name" value="ARM repeat"/>
    <property type="match status" value="2"/>
</dbReference>
<keyword evidence="3" id="KW-1185">Reference proteome</keyword>
<dbReference type="Gene3D" id="1.25.10.10">
    <property type="entry name" value="Leucine-rich Repeat Variant"/>
    <property type="match status" value="1"/>
</dbReference>
<sequence length="2150" mass="242589">MTGPAVFHVLIDKLGHRLEEIRIRALDNIISKLTLGFIKENDHRIRRELLLKILEWFRFEPCLKKEKALGVLLTLLKGKLGKNLILEVGVPNILAILSNLKNESEPNVNIIISQIETIISEKELEESSAKESAESENSSGIFEQASHHANNQRYQFSQFNYSEMRSQMNQDPQITFWNCLHYMYLPWQPLVATDNHVLSAVEESLGNMNDPDLVLHTCNFFMDVMLQDFPAEVFLQRPTLVKLFLSSLDGIAPGTNKKVCSAMLKCLHKLAAALLIRIHYYSDPSLVNSKQELCARSQTPSYLSQTSSQATVTDDDLTNEQIMVPSCDRQSEDDYISAGGDSSLISNMKSQIHNVHFGSHVKKKGKCDVDTDAEDSVLLQFQQMSLPMFCMQALHQAIFHRSIHLTLELIKLSNLCISHMMWASQDASILEVVGKVTHVLELLGDAIKQHKRASQTEEEARLTYLQTLAVTRRFLVSAVPLEIADIVIPRNLKSALVISLLDYSLLCMMPELHQDLLSYCEKFTGSQYIDVLSHYNNTINIATSMAATVNFLKNYDRLDGNKILDLAEEALPSLAFHKAASFVRIALEICANKMGRWTVNEDVQRKVTKIILYLLTHSEVDIKHEMYAICHTYIVSTFGVDQHNPSAWGPSHLSFLFQVNVLTEIICHGVASDDEKISKYSSDILIHFLKAKMLMPVSLWQTFIEQLIATMPLLECYADKSTNLGRTIVEMLNPKTAESICIPKVEVLKGNLRLLFTTDDFVRNEALSRLITLVSLEENSLEKLPDVASLHVRTLSTYSLFDNPLDVTVPRKPSRFYEISSLCQVVEVLKADTTEPRVHRSALSQIAAMLEDPHLHLSFLEQKGIDICLNIIRKAVVEKCYNYYPDSVISIINVLKNMCYHNCNVRFTLSQDVVLFYCILRALFMFGSNRSFRQDVAQLLCLLLYSDYILSVPDSQLNNSSIMHPFSLPELVVKHMKLPFRTLIHWSTSPHTSPSYRALLSHEDSRMFLRMCWTSEWFGGVKQILSWHSIKLTEQSEFSPDLRASQSDLDCLKCTALNHCSKQCLYSIQNGTTHQSVENAVKRMLGYVTLQALLKERNDFEFQGNWKSMPWETTLLRFFGTSPACPEDEDLLISLLQFLCVCVQHLSATEIRKPQWTWVYRILKDPSQPLPCMLKMDSATVSKNISREILQLCQDCCLLEHQLEEDENGKNKADVVSWVYLVNIISQNLKFSDTQHFYNLAFLDWMLSCLSHMTGSLGWSRGFDNTGQLMKDLIWYLAEIVTAFHCNKGGQGGASLASFMGMSVTRNAIICMNHILCEMQNTATNRSWEAAWFTALTGSDLEGGVSLSWLPTLWLSRDPIIRCSSLQLVAGLCSTQLGSRFLIQGLRGSPPDIWEVSLGFLLDHEEAGVVREQAAAILTNLSNHGMPNISSVCLDSNSPQETPPTVSIHSFLSLLEEKNFFPGIALMINCLYLGTNVKPGVWMWSNTWTAESSTGTGVSQDTNLLHASQEDINPSFLTTPNLIKAVCWYLNNLLTVSPEEIVKNLCRYGLIKMLFEAICGIPDVFSTRMEILQYSELLEMYIAVCTVLTKSVCIDSKCLSLTLNMNDCLKKVLNLLNPVLFSTYRGDLVHLRNRLWSRVFRLLSCFLIDSKGYEIVLNTIFQCNPHAFLTTVESSINGKSSTDLRSNALSTLTLLLLLEAKTLLFQQLNVEQGDIKNAHKKISLQSILDRDTVKTLDSNIQSNSGANLCRQLMHLYEVQSLRHCSGDNKMPSYFPKAAVMGALSSLLAVSHEAKKIALKEGLLENIMVQLKELHVHISVEAVDNLRKSSDRKRVNAVFQEVNLLFSLLTNFLYNAPDVKVAAVGASLADTIHKLWAWCYILPTLLSDTLKLLCTFTTYCIPACQSLVLTTPILGVNARRAPSSNSLLHEIVNLILRELEVQGKGGDTSVLALAFHLLQNACHSQECRVVLFKTALFQSLNKLHPSSTKKQKHWEAVEMLWLPFLIDCTFHLEGQLGLPKIPEALDIIIAMTDSSKPLIQDSALAVLRNITFHHLNRPRLLSSTVYLHLLSKKLTDGTDKEKNTVVQMVWALVANNQKAKLVMKNCGIGTKLLEIVNHMKVISENSVTDLQIEIFNYVLKIIYSERKLRKS</sequence>
<proteinExistence type="predicted"/>
<evidence type="ECO:0000313" key="3">
    <source>
        <dbReference type="Proteomes" id="UP001378592"/>
    </source>
</evidence>
<name>A0AAN9YZA5_9ORTH</name>
<dbReference type="GO" id="GO:0032053">
    <property type="term" value="P:ciliary basal body organization"/>
    <property type="evidence" value="ECO:0007669"/>
    <property type="project" value="TreeGrafter"/>
</dbReference>
<gene>
    <name evidence="2" type="ORF">R5R35_012635</name>
</gene>
<dbReference type="InterPro" id="IPR029249">
    <property type="entry name" value="Rotatin_N"/>
</dbReference>